<protein>
    <submittedName>
        <fullName evidence="1">Uncharacterized protein</fullName>
    </submittedName>
</protein>
<accession>A0A3B0YRX7</accession>
<dbReference type="EMBL" id="UOFL01000117">
    <property type="protein sequence ID" value="VAW77069.1"/>
    <property type="molecule type" value="Genomic_DNA"/>
</dbReference>
<organism evidence="1">
    <name type="scientific">hydrothermal vent metagenome</name>
    <dbReference type="NCBI Taxonomy" id="652676"/>
    <lineage>
        <taxon>unclassified sequences</taxon>
        <taxon>metagenomes</taxon>
        <taxon>ecological metagenomes</taxon>
    </lineage>
</organism>
<reference evidence="1" key="1">
    <citation type="submission" date="2018-06" db="EMBL/GenBank/DDBJ databases">
        <authorList>
            <person name="Zhirakovskaya E."/>
        </authorList>
    </citation>
    <scope>NUCLEOTIDE SEQUENCE</scope>
</reference>
<dbReference type="AlphaFoldDB" id="A0A3B0YRX7"/>
<gene>
    <name evidence="1" type="ORF">MNBD_GAMMA12-2477</name>
</gene>
<proteinExistence type="predicted"/>
<sequence length="46" mass="5172">MTEKLLKDVHDTKSVKISYPGQHFDLVPEVGFAERQPSAFGNEMGH</sequence>
<name>A0A3B0YRX7_9ZZZZ</name>
<evidence type="ECO:0000313" key="1">
    <source>
        <dbReference type="EMBL" id="VAW77069.1"/>
    </source>
</evidence>